<dbReference type="RefSeq" id="WP_379011537.1">
    <property type="nucleotide sequence ID" value="NZ_JBHSDC010000002.1"/>
</dbReference>
<evidence type="ECO:0000256" key="2">
    <source>
        <dbReference type="ARBA" id="ARBA00022692"/>
    </source>
</evidence>
<feature type="transmembrane region" description="Helical" evidence="5">
    <location>
        <begin position="6"/>
        <end position="33"/>
    </location>
</feature>
<comment type="subcellular location">
    <subcellularLocation>
        <location evidence="5">Cell membrane</location>
        <topology evidence="5">Multi-pass membrane protein</topology>
    </subcellularLocation>
    <subcellularLocation>
        <location evidence="1">Membrane</location>
        <topology evidence="1">Multi-pass membrane protein</topology>
    </subcellularLocation>
</comment>
<sequence length="267" mass="28628">MEILGFLLAALIGISLGLIGGGGSILTVPILVYILGINPVLATSYSLFIVGTTSMVGAINNYRKGFVSIKTSFLFGSSSISTVFLTRKLLVPKIPTILITIAHYQITQSMAIMVLFAMLMLLASTAMIKEGKMNSASKDETKLDSIPIFKLFIYGVLIGMATGFLGAGGGFLLIPALVLIFKLPMKNAIGTSLLIIALNSLIGFTGDIGHVRINWNFLILITSIAIIGIFIGGLIAKKINGNKLKKAFGWFVLIMSFYILLKELLFA</sequence>
<dbReference type="EMBL" id="JBHSDC010000002">
    <property type="protein sequence ID" value="MFC4230401.1"/>
    <property type="molecule type" value="Genomic_DNA"/>
</dbReference>
<dbReference type="Proteomes" id="UP001595906">
    <property type="component" value="Unassembled WGS sequence"/>
</dbReference>
<dbReference type="PANTHER" id="PTHR43701:SF2">
    <property type="entry name" value="MEMBRANE TRANSPORTER PROTEIN YJNA-RELATED"/>
    <property type="match status" value="1"/>
</dbReference>
<organism evidence="6 7">
    <name type="scientific">Parasediminibacterium paludis</name>
    <dbReference type="NCBI Taxonomy" id="908966"/>
    <lineage>
        <taxon>Bacteria</taxon>
        <taxon>Pseudomonadati</taxon>
        <taxon>Bacteroidota</taxon>
        <taxon>Chitinophagia</taxon>
        <taxon>Chitinophagales</taxon>
        <taxon>Chitinophagaceae</taxon>
        <taxon>Parasediminibacterium</taxon>
    </lineage>
</organism>
<evidence type="ECO:0000313" key="7">
    <source>
        <dbReference type="Proteomes" id="UP001595906"/>
    </source>
</evidence>
<proteinExistence type="inferred from homology"/>
<comment type="similarity">
    <text evidence="5">Belongs to the 4-toluene sulfonate uptake permease (TSUP) (TC 2.A.102) family.</text>
</comment>
<feature type="transmembrane region" description="Helical" evidence="5">
    <location>
        <begin position="248"/>
        <end position="266"/>
    </location>
</feature>
<evidence type="ECO:0000313" key="6">
    <source>
        <dbReference type="EMBL" id="MFC4230401.1"/>
    </source>
</evidence>
<feature type="transmembrane region" description="Helical" evidence="5">
    <location>
        <begin position="148"/>
        <end position="181"/>
    </location>
</feature>
<keyword evidence="5" id="KW-1003">Cell membrane</keyword>
<accession>A0ABV8PTJ6</accession>
<evidence type="ECO:0000256" key="1">
    <source>
        <dbReference type="ARBA" id="ARBA00004141"/>
    </source>
</evidence>
<protein>
    <recommendedName>
        <fullName evidence="5">Probable membrane transporter protein</fullName>
    </recommendedName>
</protein>
<dbReference type="PANTHER" id="PTHR43701">
    <property type="entry name" value="MEMBRANE TRANSPORTER PROTEIN MJ0441-RELATED"/>
    <property type="match status" value="1"/>
</dbReference>
<evidence type="ECO:0000256" key="3">
    <source>
        <dbReference type="ARBA" id="ARBA00022989"/>
    </source>
</evidence>
<dbReference type="InterPro" id="IPR051598">
    <property type="entry name" value="TSUP/Inactive_protease-like"/>
</dbReference>
<reference evidence="7" key="1">
    <citation type="journal article" date="2019" name="Int. J. Syst. Evol. Microbiol.">
        <title>The Global Catalogue of Microorganisms (GCM) 10K type strain sequencing project: providing services to taxonomists for standard genome sequencing and annotation.</title>
        <authorList>
            <consortium name="The Broad Institute Genomics Platform"/>
            <consortium name="The Broad Institute Genome Sequencing Center for Infectious Disease"/>
            <person name="Wu L."/>
            <person name="Ma J."/>
        </authorList>
    </citation>
    <scope>NUCLEOTIDE SEQUENCE [LARGE SCALE GENOMIC DNA]</scope>
    <source>
        <strain evidence="7">CECT 8010</strain>
    </source>
</reference>
<feature type="transmembrane region" description="Helical" evidence="5">
    <location>
        <begin position="217"/>
        <end position="236"/>
    </location>
</feature>
<keyword evidence="4 5" id="KW-0472">Membrane</keyword>
<dbReference type="InterPro" id="IPR002781">
    <property type="entry name" value="TM_pro_TauE-like"/>
</dbReference>
<keyword evidence="3 5" id="KW-1133">Transmembrane helix</keyword>
<comment type="caution">
    <text evidence="6">The sequence shown here is derived from an EMBL/GenBank/DDBJ whole genome shotgun (WGS) entry which is preliminary data.</text>
</comment>
<gene>
    <name evidence="6" type="ORF">ACFOW1_00760</name>
</gene>
<dbReference type="Pfam" id="PF01925">
    <property type="entry name" value="TauE"/>
    <property type="match status" value="1"/>
</dbReference>
<evidence type="ECO:0000256" key="4">
    <source>
        <dbReference type="ARBA" id="ARBA00023136"/>
    </source>
</evidence>
<feature type="transmembrane region" description="Helical" evidence="5">
    <location>
        <begin position="188"/>
        <end position="205"/>
    </location>
</feature>
<feature type="transmembrane region" description="Helical" evidence="5">
    <location>
        <begin position="65"/>
        <end position="85"/>
    </location>
</feature>
<keyword evidence="7" id="KW-1185">Reference proteome</keyword>
<evidence type="ECO:0000256" key="5">
    <source>
        <dbReference type="RuleBase" id="RU363041"/>
    </source>
</evidence>
<keyword evidence="2 5" id="KW-0812">Transmembrane</keyword>
<name>A0ABV8PTJ6_9BACT</name>
<feature type="transmembrane region" description="Helical" evidence="5">
    <location>
        <begin position="106"/>
        <end position="128"/>
    </location>
</feature>
<feature type="transmembrane region" description="Helical" evidence="5">
    <location>
        <begin position="40"/>
        <end position="59"/>
    </location>
</feature>